<gene>
    <name evidence="3" type="ORF">GHK86_07110</name>
</gene>
<dbReference type="CDD" id="cd11614">
    <property type="entry name" value="SAF_CpaB_FlgA_like"/>
    <property type="match status" value="1"/>
</dbReference>
<evidence type="ECO:0000259" key="2">
    <source>
        <dbReference type="Pfam" id="PF08666"/>
    </source>
</evidence>
<name>A0ABW9QRL9_9ACTN</name>
<dbReference type="Proteomes" id="UP000437736">
    <property type="component" value="Unassembled WGS sequence"/>
</dbReference>
<comment type="caution">
    <text evidence="3">The sequence shown here is derived from an EMBL/GenBank/DDBJ whole genome shotgun (WGS) entry which is preliminary data.</text>
</comment>
<dbReference type="InterPro" id="IPR013974">
    <property type="entry name" value="SAF"/>
</dbReference>
<feature type="non-terminal residue" evidence="3">
    <location>
        <position position="1"/>
    </location>
</feature>
<evidence type="ECO:0000256" key="1">
    <source>
        <dbReference type="SAM" id="MobiDB-lite"/>
    </source>
</evidence>
<evidence type="ECO:0000313" key="3">
    <source>
        <dbReference type="EMBL" id="MST32489.1"/>
    </source>
</evidence>
<dbReference type="EMBL" id="WJHE01000310">
    <property type="protein sequence ID" value="MST32489.1"/>
    <property type="molecule type" value="Genomic_DNA"/>
</dbReference>
<organism evidence="3 4">
    <name type="scientific">Acidiferrimicrobium australe</name>
    <dbReference type="NCBI Taxonomy" id="2664430"/>
    <lineage>
        <taxon>Bacteria</taxon>
        <taxon>Bacillati</taxon>
        <taxon>Actinomycetota</taxon>
        <taxon>Acidimicrobiia</taxon>
        <taxon>Acidimicrobiales</taxon>
        <taxon>Acidimicrobiaceae</taxon>
        <taxon>Acidiferrimicrobium</taxon>
    </lineage>
</organism>
<accession>A0ABW9QRL9</accession>
<dbReference type="Pfam" id="PF08666">
    <property type="entry name" value="SAF"/>
    <property type="match status" value="1"/>
</dbReference>
<feature type="domain" description="SAF" evidence="2">
    <location>
        <begin position="2"/>
        <end position="54"/>
    </location>
</feature>
<protein>
    <recommendedName>
        <fullName evidence="2">SAF domain-containing protein</fullName>
    </recommendedName>
</protein>
<keyword evidence="4" id="KW-1185">Reference proteome</keyword>
<feature type="region of interest" description="Disordered" evidence="1">
    <location>
        <begin position="158"/>
        <end position="179"/>
    </location>
</feature>
<proteinExistence type="predicted"/>
<evidence type="ECO:0000313" key="4">
    <source>
        <dbReference type="Proteomes" id="UP000437736"/>
    </source>
</evidence>
<reference evidence="3 4" key="1">
    <citation type="submission" date="2019-11" db="EMBL/GenBank/DDBJ databases">
        <title>Acidiferrimicrobium australis gen. nov., sp. nov., an acidophilic and obligately heterotrophic, member of the Actinobacteria that catalyses dissimilatory oxido- reduction of iron isolated from metal-rich acidic water in Chile.</title>
        <authorList>
            <person name="Gonzalez D."/>
            <person name="Huber K."/>
            <person name="Hedrich S."/>
            <person name="Rojas-Villalobos C."/>
            <person name="Quatrini R."/>
            <person name="Dinamarca M.A."/>
            <person name="Schwarz A."/>
            <person name="Canales C."/>
            <person name="Nancucheo I."/>
        </authorList>
    </citation>
    <scope>NUCLEOTIDE SEQUENCE [LARGE SCALE GENOMIC DNA]</scope>
    <source>
        <strain evidence="3 4">USS-CCA1</strain>
    </source>
</reference>
<feature type="compositionally biased region" description="Gly residues" evidence="1">
    <location>
        <begin position="164"/>
        <end position="179"/>
    </location>
</feature>
<sequence length="179" mass="17041">GPLAAGTRLTAGDLGTAELRLPAAVAATSYPQAAALVGRVLAVPLRPGELLSAPELTPTGGQPPLRPVTVTVPGPDLLGLVPAERVDVFLTTSTGSTARTALLLRGAEVIRVATPSGGLLGGGGGSGSDVLVLGVPSLGEVESLVAAGHAGSLDVTVAEPSDGVGPGPGTGGTGGSGGH</sequence>